<dbReference type="VEuPathDB" id="FungiDB:ASPNIDRAFT2_1154289"/>
<evidence type="ECO:0000313" key="1">
    <source>
        <dbReference type="EMBL" id="EHA19574.1"/>
    </source>
</evidence>
<sequence length="412" mass="46369">MTGVRDTLITLMDNLRQEVDDLVTMSENAFTNKHFDMLLTREEVYRYGNSANLITLASDQADICQELYDFYRSSASFIINLEFDIFSDWEGVQRAPAPSTVSPREWVQSELRLLNAEDHTTRPKAIAAAAVRKSEKLVFNMFIAQHEMTCRRVQISQINDEDVSYAGCHATLAAAFNQLLRASNDGSTRRCQCFSRDPVSPRFKMVEYVSGNRADYVDTMTPLRQILSGSHGHSEREEIFSPTTKAKVAIDIAVTGLIFLKSSWYTELCSCHLRCEQLCDGGYFHCCLRVGPIEHVPPLWGRDSHGCWCNTVPGMHLRRIGLLLVEVAVGRPILDATVTGSSMLLRYAIKDPPNMNHGDIDSISDNVFLATHSVPYQNAVKYCLRSSLQPTDIGRSASRDDFQEYFDNVVAP</sequence>
<dbReference type="EMBL" id="ACJE01000019">
    <property type="protein sequence ID" value="EHA19574.1"/>
    <property type="molecule type" value="Genomic_DNA"/>
</dbReference>
<evidence type="ECO:0000313" key="2">
    <source>
        <dbReference type="Proteomes" id="UP000009038"/>
    </source>
</evidence>
<proteinExistence type="predicted"/>
<dbReference type="Proteomes" id="UP000009038">
    <property type="component" value="Unassembled WGS sequence"/>
</dbReference>
<organism evidence="1 2">
    <name type="scientific">Aspergillus niger (strain ATCC 1015 / CBS 113.46 / FGSC A1144 / LSHB Ac4 / NCTC 3858a / NRRL 328 / USDA 3528.7)</name>
    <dbReference type="NCBI Taxonomy" id="380704"/>
    <lineage>
        <taxon>Eukaryota</taxon>
        <taxon>Fungi</taxon>
        <taxon>Dikarya</taxon>
        <taxon>Ascomycota</taxon>
        <taxon>Pezizomycotina</taxon>
        <taxon>Eurotiomycetes</taxon>
        <taxon>Eurotiomycetidae</taxon>
        <taxon>Eurotiales</taxon>
        <taxon>Aspergillaceae</taxon>
        <taxon>Aspergillus</taxon>
        <taxon>Aspergillus subgen. Circumdati</taxon>
    </lineage>
</organism>
<dbReference type="AlphaFoldDB" id="G3YCP5"/>
<dbReference type="HOGENOM" id="CLU_667256_0_0_1"/>
<protein>
    <submittedName>
        <fullName evidence="1">Uncharacterized protein</fullName>
    </submittedName>
</protein>
<accession>G3YCP5</accession>
<reference evidence="1 2" key="1">
    <citation type="journal article" date="2011" name="Genome Res.">
        <title>Comparative genomics of citric-acid-producing Aspergillus niger ATCC 1015 versus enzyme-producing CBS 513.88.</title>
        <authorList>
            <person name="Andersen M.R."/>
            <person name="Salazar M.P."/>
            <person name="Schaap P.J."/>
            <person name="van de Vondervoort P.J."/>
            <person name="Culley D."/>
            <person name="Thykaer J."/>
            <person name="Frisvad J.C."/>
            <person name="Nielsen K.F."/>
            <person name="Albang R."/>
            <person name="Albermann K."/>
            <person name="Berka R.M."/>
            <person name="Braus G.H."/>
            <person name="Braus-Stromeyer S.A."/>
            <person name="Corrochano L.M."/>
            <person name="Dai Z."/>
            <person name="van Dijck P.W."/>
            <person name="Hofmann G."/>
            <person name="Lasure L.L."/>
            <person name="Magnuson J.K."/>
            <person name="Menke H."/>
            <person name="Meijer M."/>
            <person name="Meijer S.L."/>
            <person name="Nielsen J.B."/>
            <person name="Nielsen M.L."/>
            <person name="van Ooyen A.J."/>
            <person name="Pel H.J."/>
            <person name="Poulsen L."/>
            <person name="Samson R.A."/>
            <person name="Stam H."/>
            <person name="Tsang A."/>
            <person name="van den Brink J.M."/>
            <person name="Atkins A."/>
            <person name="Aerts A."/>
            <person name="Shapiro H."/>
            <person name="Pangilinan J."/>
            <person name="Salamov A."/>
            <person name="Lou Y."/>
            <person name="Lindquist E."/>
            <person name="Lucas S."/>
            <person name="Grimwood J."/>
            <person name="Grigoriev I.V."/>
            <person name="Kubicek C.P."/>
            <person name="Martinez D."/>
            <person name="van Peij N.N."/>
            <person name="Roubos J.A."/>
            <person name="Nielsen J."/>
            <person name="Baker S.E."/>
        </authorList>
    </citation>
    <scope>NUCLEOTIDE SEQUENCE [LARGE SCALE GENOMIC DNA]</scope>
    <source>
        <strain evidence="2">ATCC 1015 / CBS 113.46 / FGSC A1144 / LSHB Ac4 / NCTC 3858a / NRRL 328 / USDA 3528.7</strain>
    </source>
</reference>
<gene>
    <name evidence="1" type="ORF">ASPNIDRAFT_38997</name>
</gene>
<name>G3YCP5_ASPNA</name>
<comment type="caution">
    <text evidence="1">The sequence shown here is derived from an EMBL/GenBank/DDBJ whole genome shotgun (WGS) entry which is preliminary data.</text>
</comment>